<organism evidence="19">
    <name type="scientific">Zea mays</name>
    <name type="common">Maize</name>
    <dbReference type="NCBI Taxonomy" id="4577"/>
    <lineage>
        <taxon>Eukaryota</taxon>
        <taxon>Viridiplantae</taxon>
        <taxon>Streptophyta</taxon>
        <taxon>Embryophyta</taxon>
        <taxon>Tracheophyta</taxon>
        <taxon>Spermatophyta</taxon>
        <taxon>Magnoliopsida</taxon>
        <taxon>Liliopsida</taxon>
        <taxon>Poales</taxon>
        <taxon>Poaceae</taxon>
        <taxon>PACMAD clade</taxon>
        <taxon>Panicoideae</taxon>
        <taxon>Andropogonodae</taxon>
        <taxon>Andropogoneae</taxon>
        <taxon>Tripsacinae</taxon>
        <taxon>Zea</taxon>
    </lineage>
</organism>
<dbReference type="InterPro" id="IPR032675">
    <property type="entry name" value="LRR_dom_sf"/>
</dbReference>
<gene>
    <name evidence="19" type="ORF">ZEAMMB73_Zm00001d051125</name>
</gene>
<keyword evidence="19" id="KW-0675">Receptor</keyword>
<evidence type="ECO:0000256" key="16">
    <source>
        <dbReference type="ARBA" id="ARBA00023180"/>
    </source>
</evidence>
<keyword evidence="4" id="KW-1003">Cell membrane</keyword>
<evidence type="ECO:0000259" key="18">
    <source>
        <dbReference type="PROSITE" id="PS50011"/>
    </source>
</evidence>
<dbReference type="Pfam" id="PF07714">
    <property type="entry name" value="PK_Tyr_Ser-Thr"/>
    <property type="match status" value="1"/>
</dbReference>
<evidence type="ECO:0000256" key="14">
    <source>
        <dbReference type="ARBA" id="ARBA00022989"/>
    </source>
</evidence>
<evidence type="ECO:0000256" key="6">
    <source>
        <dbReference type="ARBA" id="ARBA00022614"/>
    </source>
</evidence>
<dbReference type="AlphaFoldDB" id="A0A1D6Q558"/>
<dbReference type="InterPro" id="IPR013210">
    <property type="entry name" value="LRR_N_plant-typ"/>
</dbReference>
<dbReference type="SMART" id="SM00369">
    <property type="entry name" value="LRR_TYP"/>
    <property type="match status" value="7"/>
</dbReference>
<dbReference type="EC" id="2.7.11.1" evidence="3"/>
<keyword evidence="12 19" id="KW-0418">Kinase</keyword>
<dbReference type="Gene3D" id="1.10.510.10">
    <property type="entry name" value="Transferase(Phosphotransferase) domain 1"/>
    <property type="match status" value="1"/>
</dbReference>
<dbReference type="InterPro" id="IPR008271">
    <property type="entry name" value="Ser/Thr_kinase_AS"/>
</dbReference>
<evidence type="ECO:0000313" key="19">
    <source>
        <dbReference type="EMBL" id="AQK53675.1"/>
    </source>
</evidence>
<dbReference type="InterPro" id="IPR011009">
    <property type="entry name" value="Kinase-like_dom_sf"/>
</dbReference>
<dbReference type="PANTHER" id="PTHR27008:SF566">
    <property type="entry name" value="OS06G0583600 PROTEIN"/>
    <property type="match status" value="1"/>
</dbReference>
<dbReference type="SUPFAM" id="SSF56112">
    <property type="entry name" value="Protein kinase-like (PK-like)"/>
    <property type="match status" value="1"/>
</dbReference>
<evidence type="ECO:0000256" key="12">
    <source>
        <dbReference type="ARBA" id="ARBA00022777"/>
    </source>
</evidence>
<dbReference type="InterPro" id="IPR000719">
    <property type="entry name" value="Prot_kinase_dom"/>
</dbReference>
<evidence type="ECO:0000256" key="1">
    <source>
        <dbReference type="ARBA" id="ARBA00004162"/>
    </source>
</evidence>
<dbReference type="Pfam" id="PF13855">
    <property type="entry name" value="LRR_8"/>
    <property type="match status" value="3"/>
</dbReference>
<keyword evidence="13 17" id="KW-0067">ATP-binding</keyword>
<dbReference type="SMART" id="SM00220">
    <property type="entry name" value="S_TKc"/>
    <property type="match status" value="1"/>
</dbReference>
<dbReference type="OMA" id="TMQKLHL"/>
<evidence type="ECO:0000256" key="2">
    <source>
        <dbReference type="ARBA" id="ARBA00008684"/>
    </source>
</evidence>
<comment type="subcellular location">
    <subcellularLocation>
        <location evidence="1">Cell membrane</location>
        <topology evidence="1">Single-pass membrane protein</topology>
    </subcellularLocation>
</comment>
<protein>
    <recommendedName>
        <fullName evidence="3">non-specific serine/threonine protein kinase</fullName>
        <ecNumber evidence="3">2.7.11.1</ecNumber>
    </recommendedName>
</protein>
<dbReference type="InterPro" id="IPR051809">
    <property type="entry name" value="Plant_receptor-like_S/T_kinase"/>
</dbReference>
<dbReference type="PROSITE" id="PS50011">
    <property type="entry name" value="PROTEIN_KINASE_DOM"/>
    <property type="match status" value="1"/>
</dbReference>
<dbReference type="SUPFAM" id="SSF52058">
    <property type="entry name" value="L domain-like"/>
    <property type="match status" value="2"/>
</dbReference>
<keyword evidence="16" id="KW-0325">Glycoprotein</keyword>
<feature type="domain" description="Protein kinase" evidence="18">
    <location>
        <begin position="741"/>
        <end position="1004"/>
    </location>
</feature>
<dbReference type="EMBL" id="CM000780">
    <property type="protein sequence ID" value="AQK53675.1"/>
    <property type="molecule type" value="Genomic_DNA"/>
</dbReference>
<keyword evidence="5" id="KW-0723">Serine/threonine-protein kinase</keyword>
<dbReference type="Gene3D" id="3.80.10.10">
    <property type="entry name" value="Ribonuclease Inhibitor"/>
    <property type="match status" value="3"/>
</dbReference>
<dbReference type="GO" id="GO:0004674">
    <property type="term" value="F:protein serine/threonine kinase activity"/>
    <property type="evidence" value="ECO:0007669"/>
    <property type="project" value="UniProtKB-KW"/>
</dbReference>
<dbReference type="FunFam" id="3.30.200.20:FF:000432">
    <property type="entry name" value="LRR receptor-like serine/threonine-protein kinase EFR"/>
    <property type="match status" value="1"/>
</dbReference>
<evidence type="ECO:0000256" key="9">
    <source>
        <dbReference type="ARBA" id="ARBA00022729"/>
    </source>
</evidence>
<dbReference type="Pfam" id="PF00560">
    <property type="entry name" value="LRR_1"/>
    <property type="match status" value="3"/>
</dbReference>
<dbReference type="InterPro" id="IPR003591">
    <property type="entry name" value="Leu-rich_rpt_typical-subtyp"/>
</dbReference>
<name>A0A1D6Q558_MAIZE</name>
<sequence length="1004" mass="107425">MEAERAGACLPLPYQATKSMCVLLLAAASMLSSSHTTTAAAHGAASATASPPPAALLIATADDQQALLAFKDLVTGDPHGVLTSWTAAGNTTAGVCSWRGVGCRSRRRRPGRVTSLELASANLTFTVSPFLANLTFLGTLNLSHNFLSGNIPRELGFLPRLSYLDLRHNSLQGVVPGSLAGASRLLVLQLEYNSLVGEIPANLSHLQRLEVLDVGSNQLSGAIPQSLGSLSRLTYLGLYLNNLSGSVPASLAYNHLSGTIPASLFNISSVATFELSGNKALSGVLPSDIGATLPNLQNLILNDCQLRGRIPRSIGNASLLRYIQLGDNQLEGALPLEVGSLKDLEVLTVESNRLEDEWWGSDDWDLIASLSNCSKLFYLSLDSNSFRGVLPPSIVNLSSTMQKLHLSHNGFHGAIPTDIRKLSSLTILTLRGNLLTGSIPPSIGELHSLGVLDLSENNISGGIPPALGNLTNLSILYLFKNSLQGPIPTSLGKLQNIGSLVLSLNQLTGSIPAEVVSLSSLTSYLGLSYNSLTGQIPSEVGKLTNLVLLDLSVNQLSGDVPAALGKCVELAQLQLNDNLLQGAIPQSLSGLQGMQELDVARNNLSGPVPKFFADWPSLNYLNLSYNRFEGSVPVTGVFGNASAFSVAGNNKVCGGVTALQLPPCPTVEDEEPDDADNRRPRRLAVIIGTVVGSTSLLLLAFCGLLLLVMRRRKRAPANLPLAEDQHWQVSFEEIQKATDQFSPSNLIGVGSFGSVYRGILLSPGARQVEVAIKVIDLRQHGAEHSFLAECRALRSVRHRNLVKVVTACSSVGHQGNDFKALVYEFMPNGDLDVWLHHHHRQDPQDGAPRRRRRLTVTQRVDIALDVAAALDYLHHHGQAPVVHCDLKPSNVLLDGDMVARVADFGLARFIRNKMVSESAGGSSTWSVGIKGTIGYIPPEYGMDGDVSIQGDLYSYGVLLLEMFTGKRPTDASFQGGRTLQSYVASCYPDKIICFDFGNVLRLSA</sequence>
<keyword evidence="9" id="KW-0732">Signal</keyword>
<evidence type="ECO:0000256" key="7">
    <source>
        <dbReference type="ARBA" id="ARBA00022679"/>
    </source>
</evidence>
<feature type="binding site" evidence="17">
    <location>
        <position position="773"/>
    </location>
    <ligand>
        <name>ATP</name>
        <dbReference type="ChEBI" id="CHEBI:30616"/>
    </ligand>
</feature>
<dbReference type="PROSITE" id="PS00108">
    <property type="entry name" value="PROTEIN_KINASE_ST"/>
    <property type="match status" value="1"/>
</dbReference>
<keyword evidence="6" id="KW-0433">Leucine-rich repeat</keyword>
<keyword evidence="10" id="KW-0677">Repeat</keyword>
<dbReference type="InParanoid" id="A0A1D6Q558"/>
<dbReference type="FunFam" id="3.80.10.10:FF:001655">
    <property type="entry name" value="Putative leucine-rich repeat receptor-like protein kinase family protein"/>
    <property type="match status" value="1"/>
</dbReference>
<evidence type="ECO:0000256" key="17">
    <source>
        <dbReference type="PROSITE-ProRule" id="PRU10141"/>
    </source>
</evidence>
<evidence type="ECO:0000256" key="5">
    <source>
        <dbReference type="ARBA" id="ARBA00022527"/>
    </source>
</evidence>
<dbReference type="FunFam" id="3.80.10.10:FF:000288">
    <property type="entry name" value="LRR receptor-like serine/threonine-protein kinase EFR"/>
    <property type="match status" value="1"/>
</dbReference>
<evidence type="ECO:0000256" key="15">
    <source>
        <dbReference type="ARBA" id="ARBA00023136"/>
    </source>
</evidence>
<dbReference type="FunFam" id="1.10.510.10:FF:002187">
    <property type="entry name" value="LRR receptor-like serine/threonine-protein kinase EFR"/>
    <property type="match status" value="1"/>
</dbReference>
<evidence type="ECO:0000256" key="3">
    <source>
        <dbReference type="ARBA" id="ARBA00012513"/>
    </source>
</evidence>
<evidence type="ECO:0000256" key="10">
    <source>
        <dbReference type="ARBA" id="ARBA00022737"/>
    </source>
</evidence>
<proteinExistence type="inferred from homology"/>
<dbReference type="GO" id="GO:0005886">
    <property type="term" value="C:plasma membrane"/>
    <property type="evidence" value="ECO:0007669"/>
    <property type="project" value="UniProtKB-SubCell"/>
</dbReference>
<keyword evidence="7" id="KW-0808">Transferase</keyword>
<keyword evidence="14" id="KW-1133">Transmembrane helix</keyword>
<dbReference type="InterPro" id="IPR017441">
    <property type="entry name" value="Protein_kinase_ATP_BS"/>
</dbReference>
<dbReference type="InterPro" id="IPR001611">
    <property type="entry name" value="Leu-rich_rpt"/>
</dbReference>
<comment type="similarity">
    <text evidence="2">Belongs to the protein kinase superfamily. Ser/Thr protein kinase family.</text>
</comment>
<evidence type="ECO:0000256" key="4">
    <source>
        <dbReference type="ARBA" id="ARBA00022475"/>
    </source>
</evidence>
<dbReference type="FunFam" id="3.80.10.10:FF:002821">
    <property type="entry name" value="LRR receptor-like serine/threonine-protein kinase RPK2"/>
    <property type="match status" value="1"/>
</dbReference>
<keyword evidence="11 17" id="KW-0547">Nucleotide-binding</keyword>
<keyword evidence="15" id="KW-0472">Membrane</keyword>
<evidence type="ECO:0000256" key="8">
    <source>
        <dbReference type="ARBA" id="ARBA00022692"/>
    </source>
</evidence>
<accession>A0A1D6Q558</accession>
<evidence type="ECO:0000256" key="11">
    <source>
        <dbReference type="ARBA" id="ARBA00022741"/>
    </source>
</evidence>
<keyword evidence="8" id="KW-0812">Transmembrane</keyword>
<dbReference type="PROSITE" id="PS00107">
    <property type="entry name" value="PROTEIN_KINASE_ATP"/>
    <property type="match status" value="1"/>
</dbReference>
<dbReference type="Gene3D" id="3.30.200.20">
    <property type="entry name" value="Phosphorylase Kinase, domain 1"/>
    <property type="match status" value="1"/>
</dbReference>
<dbReference type="ExpressionAtlas" id="A0A1D6Q558">
    <property type="expression patterns" value="baseline and differential"/>
</dbReference>
<evidence type="ECO:0000256" key="13">
    <source>
        <dbReference type="ARBA" id="ARBA00022840"/>
    </source>
</evidence>
<dbReference type="InterPro" id="IPR001245">
    <property type="entry name" value="Ser-Thr/Tyr_kinase_cat_dom"/>
</dbReference>
<dbReference type="STRING" id="4577.A0A1D6Q558"/>
<dbReference type="SMR" id="A0A1D6Q558"/>
<reference evidence="19" key="1">
    <citation type="submission" date="2015-12" db="EMBL/GenBank/DDBJ databases">
        <title>Update maize B73 reference genome by single molecule sequencing technologies.</title>
        <authorList>
            <consortium name="Maize Genome Sequencing Project"/>
            <person name="Ware D."/>
        </authorList>
    </citation>
    <scope>NUCLEOTIDE SEQUENCE</scope>
    <source>
        <tissue evidence="19">Seedling</tissue>
    </source>
</reference>
<dbReference type="GO" id="GO:0005524">
    <property type="term" value="F:ATP binding"/>
    <property type="evidence" value="ECO:0007669"/>
    <property type="project" value="UniProtKB-UniRule"/>
</dbReference>
<dbReference type="Pfam" id="PF08263">
    <property type="entry name" value="LRRNT_2"/>
    <property type="match status" value="1"/>
</dbReference>
<dbReference type="PANTHER" id="PTHR27008">
    <property type="entry name" value="OS04G0122200 PROTEIN"/>
    <property type="match status" value="1"/>
</dbReference>